<feature type="compositionally biased region" description="Basic and acidic residues" evidence="11">
    <location>
        <begin position="1123"/>
        <end position="1134"/>
    </location>
</feature>
<dbReference type="GO" id="GO:0000400">
    <property type="term" value="F:four-way junction DNA binding"/>
    <property type="evidence" value="ECO:0007669"/>
    <property type="project" value="TreeGrafter"/>
</dbReference>
<evidence type="ECO:0000256" key="2">
    <source>
        <dbReference type="ARBA" id="ARBA00009889"/>
    </source>
</evidence>
<keyword evidence="10" id="KW-0539">Nucleus</keyword>
<dbReference type="Proteomes" id="UP000290289">
    <property type="component" value="Chromosome 15"/>
</dbReference>
<feature type="compositionally biased region" description="Polar residues" evidence="11">
    <location>
        <begin position="1254"/>
        <end position="1286"/>
    </location>
</feature>
<dbReference type="CDD" id="cd12091">
    <property type="entry name" value="FANCM_ID"/>
    <property type="match status" value="1"/>
</dbReference>
<accession>A0A498HW24</accession>
<dbReference type="Pfam" id="PF00270">
    <property type="entry name" value="DEAD"/>
    <property type="match status" value="1"/>
</dbReference>
<keyword evidence="15" id="KW-1185">Reference proteome</keyword>
<evidence type="ECO:0000256" key="1">
    <source>
        <dbReference type="ARBA" id="ARBA00004123"/>
    </source>
</evidence>
<dbReference type="InterPro" id="IPR044749">
    <property type="entry name" value="FANCM_DEXDc"/>
</dbReference>
<comment type="subcellular location">
    <subcellularLocation>
        <location evidence="1">Nucleus</location>
    </subcellularLocation>
</comment>
<keyword evidence="6" id="KW-0347">Helicase</keyword>
<evidence type="ECO:0000256" key="4">
    <source>
        <dbReference type="ARBA" id="ARBA00022763"/>
    </source>
</evidence>
<evidence type="ECO:0000313" key="14">
    <source>
        <dbReference type="EMBL" id="RXH73725.1"/>
    </source>
</evidence>
<name>A0A498HW24_MALDO</name>
<dbReference type="InterPro" id="IPR011545">
    <property type="entry name" value="DEAD/DEAH_box_helicase_dom"/>
</dbReference>
<feature type="region of interest" description="Disordered" evidence="11">
    <location>
        <begin position="888"/>
        <end position="907"/>
    </location>
</feature>
<protein>
    <recommendedName>
        <fullName evidence="16">Helicase ATP-binding domain-containing protein</fullName>
    </recommendedName>
</protein>
<feature type="domain" description="Helicase C-terminal" evidence="13">
    <location>
        <begin position="462"/>
        <end position="634"/>
    </location>
</feature>
<dbReference type="GO" id="GO:0009378">
    <property type="term" value="F:four-way junction helicase activity"/>
    <property type="evidence" value="ECO:0007669"/>
    <property type="project" value="TreeGrafter"/>
</dbReference>
<keyword evidence="5" id="KW-0378">Hydrolase</keyword>
<feature type="compositionally biased region" description="Polar residues" evidence="11">
    <location>
        <begin position="1238"/>
        <end position="1247"/>
    </location>
</feature>
<dbReference type="PANTHER" id="PTHR14025">
    <property type="entry name" value="FANCONI ANEMIA GROUP M FANCM FAMILY MEMBER"/>
    <property type="match status" value="1"/>
</dbReference>
<comment type="similarity">
    <text evidence="2">Belongs to the DEAD box helicase family. DEAH subfamily. FANCM sub-subfamily.</text>
</comment>
<dbReference type="InterPro" id="IPR001650">
    <property type="entry name" value="Helicase_C-like"/>
</dbReference>
<keyword evidence="4" id="KW-0227">DNA damage</keyword>
<dbReference type="GO" id="GO:0045003">
    <property type="term" value="P:double-strand break repair via synthesis-dependent strand annealing"/>
    <property type="evidence" value="ECO:0007669"/>
    <property type="project" value="TreeGrafter"/>
</dbReference>
<dbReference type="GO" id="GO:0016787">
    <property type="term" value="F:hydrolase activity"/>
    <property type="evidence" value="ECO:0007669"/>
    <property type="project" value="UniProtKB-KW"/>
</dbReference>
<dbReference type="Pfam" id="PF00271">
    <property type="entry name" value="Helicase_C"/>
    <property type="match status" value="1"/>
</dbReference>
<feature type="region of interest" description="Disordered" evidence="11">
    <location>
        <begin position="30"/>
        <end position="94"/>
    </location>
</feature>
<keyword evidence="8" id="KW-0238">DNA-binding</keyword>
<evidence type="ECO:0000256" key="9">
    <source>
        <dbReference type="ARBA" id="ARBA00023204"/>
    </source>
</evidence>
<proteinExistence type="inferred from homology"/>
<evidence type="ECO:0000256" key="5">
    <source>
        <dbReference type="ARBA" id="ARBA00022801"/>
    </source>
</evidence>
<dbReference type="PROSITE" id="PS51192">
    <property type="entry name" value="HELICASE_ATP_BIND_1"/>
    <property type="match status" value="1"/>
</dbReference>
<evidence type="ECO:0008006" key="16">
    <source>
        <dbReference type="Google" id="ProtNLM"/>
    </source>
</evidence>
<organism evidence="14 15">
    <name type="scientific">Malus domestica</name>
    <name type="common">Apple</name>
    <name type="synonym">Pyrus malus</name>
    <dbReference type="NCBI Taxonomy" id="3750"/>
    <lineage>
        <taxon>Eukaryota</taxon>
        <taxon>Viridiplantae</taxon>
        <taxon>Streptophyta</taxon>
        <taxon>Embryophyta</taxon>
        <taxon>Tracheophyta</taxon>
        <taxon>Spermatophyta</taxon>
        <taxon>Magnoliopsida</taxon>
        <taxon>eudicotyledons</taxon>
        <taxon>Gunneridae</taxon>
        <taxon>Pentapetalae</taxon>
        <taxon>rosids</taxon>
        <taxon>fabids</taxon>
        <taxon>Rosales</taxon>
        <taxon>Rosaceae</taxon>
        <taxon>Amygdaloideae</taxon>
        <taxon>Maleae</taxon>
        <taxon>Malus</taxon>
    </lineage>
</organism>
<dbReference type="STRING" id="3750.A0A498HW24"/>
<keyword evidence="7" id="KW-0067">ATP-binding</keyword>
<dbReference type="EMBL" id="RDQH01000341">
    <property type="protein sequence ID" value="RXH73725.1"/>
    <property type="molecule type" value="Genomic_DNA"/>
</dbReference>
<dbReference type="CDD" id="cd18801">
    <property type="entry name" value="SF2_C_FANCM_Hef"/>
    <property type="match status" value="1"/>
</dbReference>
<feature type="domain" description="Helicase ATP-binding" evidence="12">
    <location>
        <begin position="137"/>
        <end position="305"/>
    </location>
</feature>
<feature type="compositionally biased region" description="Basic and acidic residues" evidence="11">
    <location>
        <begin position="1166"/>
        <end position="1175"/>
    </location>
</feature>
<feature type="region of interest" description="Disordered" evidence="11">
    <location>
        <begin position="1238"/>
        <end position="1288"/>
    </location>
</feature>
<feature type="compositionally biased region" description="Acidic residues" evidence="11">
    <location>
        <begin position="1176"/>
        <end position="1196"/>
    </location>
</feature>
<evidence type="ECO:0000256" key="6">
    <source>
        <dbReference type="ARBA" id="ARBA00022806"/>
    </source>
</evidence>
<evidence type="ECO:0000313" key="15">
    <source>
        <dbReference type="Proteomes" id="UP000290289"/>
    </source>
</evidence>
<dbReference type="FunFam" id="3.40.50.300:FF:001992">
    <property type="entry name" value="ATP-dependent RNA helicase, putative"/>
    <property type="match status" value="1"/>
</dbReference>
<keyword evidence="9" id="KW-0234">DNA repair</keyword>
<sequence length="1407" mass="156898">MTSTNPHRVIDDDDDDDFDWEAAAKEIDVVYQTQASRPSSTSDQSSHFAPPPSNINTPVQNPIAPIPGNKKKADTSRQSTLDKFIGRPPPGIRDVEERNLDCSEGDGRVSCVPIDAEAAKTWMYPVNFPRRDYQFSITQTALFSNTLVVLPTGLGKTLIAAVVMYNYFRWFPNGKIVFAAPSRPLVVQQIQACHNIVGIPQEWTIDMTGQTSPTKRACLWKTKRVFFVTPQVLEKDIQSGTCAVEYLVCLVIDEAHRALGNYSYSVAVRELMAEQVQLRILALSATPGSKQQTVQQVIDNLYISTLQYRNEDDPDVKPYVHNRDVELIQVAMGQAAVEIDNKLLEAMHPFASRLCAIGVLPTRDIQNLSPCLLLNSREKFRQAPPDVSQIKPGDIEGFFGTLLTLYHIRKLISSHGIRPAYEMLEEKLKQGSFARYMSRNEDICKAKLIMQQSLSHGAPSPKLSKMLEVLHDHFKTNDPQKSRVIIFSNFRGSVRDIMDALANLGNLVKATQFIGQSSGKTLKGQSQKVQQAVLEHLALAYFHLPQKFRAGGYNVIVATSIGEEGLDIMEVDLVICFDANVSPLRMIQRMGRTGRKHDGRVDILFSYDQCILCTCEGSELKGYHRKKGNSKNMMKHMRNGGINSFNFHSSPRMIPHIFKPEVQFVQFSVEQFIRRGKKVIDDNTVQTPVIAETLTVSETNLIAKYFHPHGLTWKPSLIAFPHFQTYPSRVYKVMHSRRTTMLIDMMQCLQGLTFSRDSNISLVEDEFYAEGIDTTEPHVIDAAEHHDNNRQGFLNPDDSLEKQSERKVLDSELSPNSTLKTKEKHYRLNFPGENPYEHSYLFGSDVVNVDASGKVLITSVPVFRWKDLSHSMFTSESSIKLDSLKQNSYHGRTSDEDHTELTTQGGASGDVKTIQMKSIKYENSLSSRLCKSEIWTEKTFNGAEKILQTTILKGDLLSKGDSVSDTPDVLESKGSLLLTDEDNSILRDGELSPRLTNLMKSGVVPESPINTSGPSNNANECAVPVPVSPAQLHPENSEKVSMENNACGGKVSVSSMDTEIRTPFHNKSNSASIRGCTSASPISGRANTVLADLTNSCGKDWNLISGDKSESVKEARKFRRLHKVGDRWKNRKPESVTNNMGSTKNLARSFSKTGSPHSKHNRGKKNSVDDVRAFIEEEAEVSSEAGMSDDEEDDQDNYSNDSFIDDRINPTAAATQSASGGNDMMAIYRRSLLTQSPMERQPVSSAGYSPDSVAATTRTTETGSSCGKTSFSLQTPQSDGTNQSTRMDSKSLEMNRVRVDIPCTGGASPEYERDVESRKRKLSCHHSRYPAVNLEREFSLESEAAGRDLQRIDANDDMFDDQFFEGVDLDAMEAQATLLLKQKTEAPRPQEQHLVPKLFEPTFDLGI</sequence>
<gene>
    <name evidence="14" type="ORF">DVH24_016547</name>
</gene>
<keyword evidence="3" id="KW-0547">Nucleotide-binding</keyword>
<dbReference type="InterPro" id="IPR039686">
    <property type="entry name" value="FANCM/Mph1-like_ID"/>
</dbReference>
<dbReference type="InterPro" id="IPR014001">
    <property type="entry name" value="Helicase_ATP-bd"/>
</dbReference>
<comment type="caution">
    <text evidence="14">The sequence shown here is derived from an EMBL/GenBank/DDBJ whole genome shotgun (WGS) entry which is preliminary data.</text>
</comment>
<dbReference type="CDD" id="cd18033">
    <property type="entry name" value="DEXDc_FANCM"/>
    <property type="match status" value="1"/>
</dbReference>
<dbReference type="GO" id="GO:0005524">
    <property type="term" value="F:ATP binding"/>
    <property type="evidence" value="ECO:0007669"/>
    <property type="project" value="UniProtKB-KW"/>
</dbReference>
<evidence type="ECO:0000256" key="8">
    <source>
        <dbReference type="ARBA" id="ARBA00023125"/>
    </source>
</evidence>
<dbReference type="SMART" id="SM00487">
    <property type="entry name" value="DEXDc"/>
    <property type="match status" value="1"/>
</dbReference>
<evidence type="ECO:0000259" key="12">
    <source>
        <dbReference type="PROSITE" id="PS51192"/>
    </source>
</evidence>
<dbReference type="FunFam" id="3.40.50.300:FF:000861">
    <property type="entry name" value="Fanconi anemia, complementation group M"/>
    <property type="match status" value="1"/>
</dbReference>
<dbReference type="SUPFAM" id="SSF52540">
    <property type="entry name" value="P-loop containing nucleoside triphosphate hydrolases"/>
    <property type="match status" value="1"/>
</dbReference>
<dbReference type="SMART" id="SM00490">
    <property type="entry name" value="HELICc"/>
    <property type="match status" value="1"/>
</dbReference>
<evidence type="ECO:0000256" key="11">
    <source>
        <dbReference type="SAM" id="MobiDB-lite"/>
    </source>
</evidence>
<evidence type="ECO:0000256" key="3">
    <source>
        <dbReference type="ARBA" id="ARBA00022741"/>
    </source>
</evidence>
<feature type="compositionally biased region" description="Polar residues" evidence="11">
    <location>
        <begin position="31"/>
        <end position="47"/>
    </location>
</feature>
<dbReference type="Gene3D" id="3.40.50.300">
    <property type="entry name" value="P-loop containing nucleotide triphosphate hydrolases"/>
    <property type="match status" value="2"/>
</dbReference>
<evidence type="ECO:0000256" key="7">
    <source>
        <dbReference type="ARBA" id="ARBA00022840"/>
    </source>
</evidence>
<feature type="compositionally biased region" description="Polar residues" evidence="11">
    <location>
        <begin position="1135"/>
        <end position="1156"/>
    </location>
</feature>
<reference evidence="14 15" key="1">
    <citation type="submission" date="2018-10" db="EMBL/GenBank/DDBJ databases">
        <title>A high-quality apple genome assembly.</title>
        <authorList>
            <person name="Hu J."/>
        </authorList>
    </citation>
    <scope>NUCLEOTIDE SEQUENCE [LARGE SCALE GENOMIC DNA]</scope>
    <source>
        <strain evidence="15">cv. HFTH1</strain>
        <tissue evidence="14">Young leaf</tissue>
    </source>
</reference>
<dbReference type="GO" id="GO:0043138">
    <property type="term" value="F:3'-5' DNA helicase activity"/>
    <property type="evidence" value="ECO:0007669"/>
    <property type="project" value="InterPro"/>
</dbReference>
<dbReference type="InterPro" id="IPR027417">
    <property type="entry name" value="P-loop_NTPase"/>
</dbReference>
<evidence type="ECO:0000259" key="13">
    <source>
        <dbReference type="PROSITE" id="PS51194"/>
    </source>
</evidence>
<dbReference type="GO" id="GO:0005634">
    <property type="term" value="C:nucleus"/>
    <property type="evidence" value="ECO:0007669"/>
    <property type="project" value="UniProtKB-SubCell"/>
</dbReference>
<dbReference type="PANTHER" id="PTHR14025:SF20">
    <property type="entry name" value="FANCONI ANEMIA GROUP M PROTEIN"/>
    <property type="match status" value="1"/>
</dbReference>
<dbReference type="PROSITE" id="PS51194">
    <property type="entry name" value="HELICASE_CTER"/>
    <property type="match status" value="1"/>
</dbReference>
<dbReference type="GO" id="GO:0036297">
    <property type="term" value="P:interstrand cross-link repair"/>
    <property type="evidence" value="ECO:0007669"/>
    <property type="project" value="TreeGrafter"/>
</dbReference>
<evidence type="ECO:0000256" key="10">
    <source>
        <dbReference type="ARBA" id="ARBA00023242"/>
    </source>
</evidence>
<feature type="region of interest" description="Disordered" evidence="11">
    <location>
        <begin position="1123"/>
        <end position="1220"/>
    </location>
</feature>